<organism evidence="1 2">
    <name type="scientific">Verruconis gallopava</name>
    <dbReference type="NCBI Taxonomy" id="253628"/>
    <lineage>
        <taxon>Eukaryota</taxon>
        <taxon>Fungi</taxon>
        <taxon>Dikarya</taxon>
        <taxon>Ascomycota</taxon>
        <taxon>Pezizomycotina</taxon>
        <taxon>Dothideomycetes</taxon>
        <taxon>Pleosporomycetidae</taxon>
        <taxon>Venturiales</taxon>
        <taxon>Sympoventuriaceae</taxon>
        <taxon>Verruconis</taxon>
    </lineage>
</organism>
<proteinExistence type="predicted"/>
<dbReference type="AlphaFoldDB" id="A0A0D2AHS7"/>
<evidence type="ECO:0000313" key="2">
    <source>
        <dbReference type="Proteomes" id="UP000053259"/>
    </source>
</evidence>
<accession>A0A0D2AHS7</accession>
<reference evidence="1 2" key="1">
    <citation type="submission" date="2015-01" db="EMBL/GenBank/DDBJ databases">
        <title>The Genome Sequence of Ochroconis gallopava CBS43764.</title>
        <authorList>
            <consortium name="The Broad Institute Genomics Platform"/>
            <person name="Cuomo C."/>
            <person name="de Hoog S."/>
            <person name="Gorbushina A."/>
            <person name="Stielow B."/>
            <person name="Teixiera M."/>
            <person name="Abouelleil A."/>
            <person name="Chapman S.B."/>
            <person name="Priest M."/>
            <person name="Young S.K."/>
            <person name="Wortman J."/>
            <person name="Nusbaum C."/>
            <person name="Birren B."/>
        </authorList>
    </citation>
    <scope>NUCLEOTIDE SEQUENCE [LARGE SCALE GENOMIC DNA]</scope>
    <source>
        <strain evidence="1 2">CBS 43764</strain>
    </source>
</reference>
<dbReference type="RefSeq" id="XP_016208328.1">
    <property type="nucleotide sequence ID" value="XM_016363838.1"/>
</dbReference>
<protein>
    <submittedName>
        <fullName evidence="1">Uncharacterized protein</fullName>
    </submittedName>
</protein>
<dbReference type="VEuPathDB" id="FungiDB:PV09_09725"/>
<dbReference type="EMBL" id="KN847677">
    <property type="protein sequence ID" value="KIV98458.1"/>
    <property type="molecule type" value="Genomic_DNA"/>
</dbReference>
<sequence length="161" mass="18608">MDDITVWMTEISDYAVEILKSVNSDPSASAYYNIISDISIYSGKLMLRNGAISEKKIEKTVSGWIAALKKIEEYGELAWKVEDFIYNTQDILKKHTEHIGIPGLLRDTLASLRGVTFQYIGEDLMYHKSYREFRLSPWLTACWYVENGKAYWSYKWNNVAA</sequence>
<evidence type="ECO:0000313" key="1">
    <source>
        <dbReference type="EMBL" id="KIV98458.1"/>
    </source>
</evidence>
<name>A0A0D2AHS7_9PEZI</name>
<gene>
    <name evidence="1" type="ORF">PV09_09725</name>
</gene>
<dbReference type="GeneID" id="27317698"/>
<dbReference type="InParanoid" id="A0A0D2AHS7"/>
<dbReference type="Proteomes" id="UP000053259">
    <property type="component" value="Unassembled WGS sequence"/>
</dbReference>
<keyword evidence="2" id="KW-1185">Reference proteome</keyword>
<dbReference type="HOGENOM" id="CLU_1556460_0_0_1"/>